<dbReference type="InterPro" id="IPR027417">
    <property type="entry name" value="P-loop_NTPase"/>
</dbReference>
<organism evidence="4">
    <name type="scientific">Ixodes ricinus</name>
    <name type="common">Common tick</name>
    <name type="synonym">Acarus ricinus</name>
    <dbReference type="NCBI Taxonomy" id="34613"/>
    <lineage>
        <taxon>Eukaryota</taxon>
        <taxon>Metazoa</taxon>
        <taxon>Ecdysozoa</taxon>
        <taxon>Arthropoda</taxon>
        <taxon>Chelicerata</taxon>
        <taxon>Arachnida</taxon>
        <taxon>Acari</taxon>
        <taxon>Parasitiformes</taxon>
        <taxon>Ixodida</taxon>
        <taxon>Ixodoidea</taxon>
        <taxon>Ixodidae</taxon>
        <taxon>Ixodinae</taxon>
        <taxon>Ixodes</taxon>
    </lineage>
</organism>
<dbReference type="EMBL" id="GADI01001223">
    <property type="protein sequence ID" value="JAA72585.1"/>
    <property type="molecule type" value="mRNA"/>
</dbReference>
<dbReference type="PANTHER" id="PTHR11783">
    <property type="entry name" value="SULFOTRANSFERASE SULT"/>
    <property type="match status" value="1"/>
</dbReference>
<dbReference type="GO" id="GO:0008146">
    <property type="term" value="F:sulfotransferase activity"/>
    <property type="evidence" value="ECO:0007669"/>
    <property type="project" value="InterPro"/>
</dbReference>
<comment type="similarity">
    <text evidence="1">Belongs to the sulfotransferase 1 family.</text>
</comment>
<dbReference type="AlphaFoldDB" id="A0A0K8RND3"/>
<dbReference type="Pfam" id="PF00685">
    <property type="entry name" value="Sulfotransfer_1"/>
    <property type="match status" value="1"/>
</dbReference>
<keyword evidence="2 4" id="KW-0808">Transferase</keyword>
<feature type="domain" description="Sulfotransferase" evidence="3">
    <location>
        <begin position="80"/>
        <end position="345"/>
    </location>
</feature>
<feature type="non-terminal residue" evidence="4">
    <location>
        <position position="1"/>
    </location>
</feature>
<dbReference type="SUPFAM" id="SSF52540">
    <property type="entry name" value="P-loop containing nucleoside triphosphate hydrolases"/>
    <property type="match status" value="1"/>
</dbReference>
<evidence type="ECO:0000256" key="2">
    <source>
        <dbReference type="ARBA" id="ARBA00022679"/>
    </source>
</evidence>
<evidence type="ECO:0000256" key="1">
    <source>
        <dbReference type="ARBA" id="ARBA00005771"/>
    </source>
</evidence>
<reference evidence="4" key="1">
    <citation type="submission" date="2012-12" db="EMBL/GenBank/DDBJ databases">
        <title>Identification and characterization of a phenylalanine ammonia-lyase gene family in Isatis indigotica Fort.</title>
        <authorList>
            <person name="Liu Q."/>
            <person name="Chen J."/>
            <person name="Zhou X."/>
            <person name="Di P."/>
            <person name="Xiao Y."/>
            <person name="Xuan H."/>
            <person name="Zhang L."/>
            <person name="Chen W."/>
        </authorList>
    </citation>
    <scope>NUCLEOTIDE SEQUENCE</scope>
    <source>
        <tissue evidence="4">Salivary gland</tissue>
    </source>
</reference>
<protein>
    <submittedName>
        <fullName evidence="4">Putative sulfotransferase</fullName>
    </submittedName>
</protein>
<proteinExistence type="evidence at transcript level"/>
<dbReference type="Gene3D" id="3.40.50.300">
    <property type="entry name" value="P-loop containing nucleotide triphosphate hydrolases"/>
    <property type="match status" value="1"/>
</dbReference>
<sequence>GSPPSERPFPRKEKTTSYKRQVQSRCRWCRSNFCSFDVHDNFPDIKMENDVYHTVEGLYVSRFFVEQNLKSALSYKPVPGDVFIVSYPKCGTTWMQHIVYSIYSGGVPPKDVTEFMTRTPFLELLGAEVLAKMPRPGAIKTHLPYHLQPYSPDAKYIYVTRNPYDCCVSFYYHTKTFPAYKFENNSFDDFFEMFVRGKVDFGDYFDHQLSWYEHINDDNVLIVTYEDLKKDVRSGIQKIADFLGDEYGKRLRENPDVLDTVVKVTSIEFMKGFNSEFKKWATMADEVAEGMDGLRLVREAMTEEVRKKPITGDFVRKGIVGDWRNHFSEDQVKRLKERIAARTKGSDLMSLWKDVSLP</sequence>
<dbReference type="InterPro" id="IPR000863">
    <property type="entry name" value="Sulfotransferase_dom"/>
</dbReference>
<evidence type="ECO:0000313" key="4">
    <source>
        <dbReference type="EMBL" id="JAA72585.1"/>
    </source>
</evidence>
<evidence type="ECO:0000259" key="3">
    <source>
        <dbReference type="Pfam" id="PF00685"/>
    </source>
</evidence>
<accession>A0A0K8RND3</accession>
<name>A0A0K8RND3_IXORI</name>